<dbReference type="Proteomes" id="UP000295645">
    <property type="component" value="Unassembled WGS sequence"/>
</dbReference>
<dbReference type="InterPro" id="IPR015943">
    <property type="entry name" value="WD40/YVTN_repeat-like_dom_sf"/>
</dbReference>
<comment type="caution">
    <text evidence="1">The sequence shown here is derived from an EMBL/GenBank/DDBJ whole genome shotgun (WGS) entry which is preliminary data.</text>
</comment>
<dbReference type="InterPro" id="IPR011044">
    <property type="entry name" value="Quino_amine_DH_bsu"/>
</dbReference>
<dbReference type="GO" id="GO:0016603">
    <property type="term" value="F:glutaminyl-peptide cyclotransferase activity"/>
    <property type="evidence" value="ECO:0007669"/>
    <property type="project" value="InterPro"/>
</dbReference>
<organism evidence="1 2">
    <name type="scientific">Luteibacter rhizovicinus</name>
    <dbReference type="NCBI Taxonomy" id="242606"/>
    <lineage>
        <taxon>Bacteria</taxon>
        <taxon>Pseudomonadati</taxon>
        <taxon>Pseudomonadota</taxon>
        <taxon>Gammaproteobacteria</taxon>
        <taxon>Lysobacterales</taxon>
        <taxon>Rhodanobacteraceae</taxon>
        <taxon>Luteibacter</taxon>
    </lineage>
</organism>
<dbReference type="SUPFAM" id="SSF50969">
    <property type="entry name" value="YVTN repeat-like/Quinoprotein amine dehydrogenase"/>
    <property type="match status" value="1"/>
</dbReference>
<evidence type="ECO:0000313" key="1">
    <source>
        <dbReference type="EMBL" id="TCV91643.1"/>
    </source>
</evidence>
<dbReference type="OrthoDB" id="9783700at2"/>
<proteinExistence type="predicted"/>
<protein>
    <submittedName>
        <fullName evidence="1">Glutaminyl-peptide cyclotransferase</fullName>
    </submittedName>
</protein>
<reference evidence="1 2" key="1">
    <citation type="submission" date="2019-03" db="EMBL/GenBank/DDBJ databases">
        <title>Above-ground endophytic microbial communities from plants in different locations in the United States.</title>
        <authorList>
            <person name="Frank C."/>
        </authorList>
    </citation>
    <scope>NUCLEOTIDE SEQUENCE [LARGE SCALE GENOMIC DNA]</scope>
    <source>
        <strain evidence="1 2">LP_13_YM</strain>
    </source>
</reference>
<dbReference type="Gene3D" id="2.130.10.10">
    <property type="entry name" value="YVTN repeat-like/Quinoprotein amine dehydrogenase"/>
    <property type="match status" value="1"/>
</dbReference>
<name>A0A4R3YLG1_9GAMM</name>
<dbReference type="Pfam" id="PF05096">
    <property type="entry name" value="Glu_cyclase_2"/>
    <property type="match status" value="1"/>
</dbReference>
<dbReference type="PANTHER" id="PTHR31270:SF1">
    <property type="entry name" value="GLUTAMINYL-PEPTIDE CYCLOTRANSFERASE"/>
    <property type="match status" value="1"/>
</dbReference>
<accession>A0A4R3YLG1</accession>
<dbReference type="AlphaFoldDB" id="A0A4R3YLG1"/>
<sequence length="260" mass="28930">MHRASAFQWLALALGTALTVQSDVALGSGLPVYGYKVVHSYPHDPKAFTEGLFYDNGYLYESTGEPNTSSVRKVDLESGEVLQRVATPKGYFGEGIIAWGPKLIQLSWQEGVGFIMDKTTFAPTGRFSYPGEGWAMTRDATHIYMSDGTPRIRILDPETLKAVGTIDVTADGVPVWKVNELEWVKGEIYANIWQTDRIARIDPKTGHVLGWIDLKGLLGTTQVNDPVNDVLNGIAYDAAHDRLFVTGKRWPRLFEIRLTR</sequence>
<dbReference type="PANTHER" id="PTHR31270">
    <property type="entry name" value="GLUTAMINYL-PEPTIDE CYCLOTRANSFERASE"/>
    <property type="match status" value="1"/>
</dbReference>
<dbReference type="RefSeq" id="WP_132147130.1">
    <property type="nucleotide sequence ID" value="NZ_SMCS01000010.1"/>
</dbReference>
<dbReference type="InterPro" id="IPR007788">
    <property type="entry name" value="QCT"/>
</dbReference>
<gene>
    <name evidence="1" type="ORF">EC912_11073</name>
</gene>
<keyword evidence="2" id="KW-1185">Reference proteome</keyword>
<keyword evidence="1" id="KW-0808">Transferase</keyword>
<dbReference type="EMBL" id="SMCS01000010">
    <property type="protein sequence ID" value="TCV91643.1"/>
    <property type="molecule type" value="Genomic_DNA"/>
</dbReference>
<evidence type="ECO:0000313" key="2">
    <source>
        <dbReference type="Proteomes" id="UP000295645"/>
    </source>
</evidence>